<proteinExistence type="evidence at transcript level"/>
<dbReference type="PANTHER" id="PTHR36803:SF1">
    <property type="entry name" value="PROTEIN CHLORORESPIRATORY REDUCTION 7, CHLOROPLASTIC"/>
    <property type="match status" value="1"/>
</dbReference>
<dbReference type="EMBL" id="KM585192">
    <property type="protein sequence ID" value="AKG63292.1"/>
    <property type="molecule type" value="mRNA"/>
</dbReference>
<dbReference type="Pfam" id="PF12095">
    <property type="entry name" value="CRR7"/>
    <property type="match status" value="1"/>
</dbReference>
<dbReference type="PANTHER" id="PTHR36803">
    <property type="entry name" value="PROTEIN CHLORORESPIRATORY REDUCTION 7, CHLOROPLASTIC"/>
    <property type="match status" value="1"/>
</dbReference>
<dbReference type="FunFam" id="3.90.940.40:FF:000001">
    <property type="entry name" value="Protein CHLORORESPIRATORY REDUCTION 7 chloroplastic"/>
    <property type="match status" value="1"/>
</dbReference>
<sequence>MEVTQTRSHHMSFCGTQAFSGVKSSKINKKASSLSQTAAHHDKYQLMLPSVRFKLPHMTTRKNHQVQIYAMRRRRAAHMKSETYVVLEPGRKEEFVSEEELKMKLKGYLESWPEGELPPDLAKFETVDDAVSHLVRSVCELEIHGEVGSVQWYQVQLE</sequence>
<organism evidence="1">
    <name type="scientific">Apostasia odorata</name>
    <dbReference type="NCBI Taxonomy" id="280455"/>
    <lineage>
        <taxon>Eukaryota</taxon>
        <taxon>Viridiplantae</taxon>
        <taxon>Streptophyta</taxon>
        <taxon>Embryophyta</taxon>
        <taxon>Tracheophyta</taxon>
        <taxon>Spermatophyta</taxon>
        <taxon>Magnoliopsida</taxon>
        <taxon>Liliopsida</taxon>
        <taxon>Asparagales</taxon>
        <taxon>Orchidaceae</taxon>
        <taxon>Apostasioideae</taxon>
        <taxon>Apostasia</taxon>
    </lineage>
</organism>
<reference evidence="2" key="2">
    <citation type="submission" date="2016-04" db="EMBL/GenBank/DDBJ databases">
        <authorList>
            <person name="Evans L.H."/>
            <person name="Alamgir A."/>
            <person name="Owens N."/>
            <person name="Weber N.D."/>
            <person name="Virtaneva K."/>
            <person name="Barbian K."/>
            <person name="Babar A."/>
            <person name="Rosenke K."/>
        </authorList>
    </citation>
    <scope>NUCLEOTIDE SEQUENCE</scope>
</reference>
<dbReference type="GO" id="GO:0009570">
    <property type="term" value="C:chloroplast stroma"/>
    <property type="evidence" value="ECO:0007669"/>
    <property type="project" value="TreeGrafter"/>
</dbReference>
<evidence type="ECO:0000313" key="2">
    <source>
        <dbReference type="EMBL" id="AQX44126.1"/>
    </source>
</evidence>
<dbReference type="InterPro" id="IPR021954">
    <property type="entry name" value="CRR7"/>
</dbReference>
<dbReference type="AlphaFoldDB" id="A0A0F7GZK0"/>
<reference evidence="2" key="3">
    <citation type="journal article" date="2017" name="Plant J.">
        <title>Concomitant loss of NDH complex-related genes within chloroplast and nuclear genomes in some orchids.</title>
        <authorList>
            <person name="Lin C.S."/>
            <person name="Chen J.J."/>
            <person name="Chiu C.C."/>
            <person name="Hsiao H.C."/>
            <person name="Yang C.J."/>
            <person name="Jin X.H."/>
            <person name="Leebens-Mack J."/>
            <person name="dePamphilis C.W."/>
            <person name="Huang Y.T."/>
            <person name="Yang L.H."/>
            <person name="Chang W.J."/>
            <person name="Kui L."/>
            <person name="Wong G.K."/>
            <person name="Hu J.M."/>
            <person name="Wang W."/>
            <person name="Shih M.C."/>
        </authorList>
    </citation>
    <scope>NUCLEOTIDE SEQUENCE</scope>
</reference>
<reference evidence="1" key="1">
    <citation type="journal article" date="2015" name="BMC Plant Biol.">
        <title>NDH expression marks major transitions in plant evolution and reveals coordinate intracellular gene loss.</title>
        <authorList>
            <person name="Ruhlman T.A."/>
            <person name="Chang W.J."/>
            <person name="Chen J.J."/>
            <person name="Huang Y.T."/>
            <person name="Chan M.T."/>
            <person name="Zhang J."/>
            <person name="Liao D.C."/>
            <person name="Blazier J.C."/>
            <person name="Jin X."/>
            <person name="Shih M.C."/>
            <person name="Jansen R.K."/>
            <person name="Lin C.S."/>
        </authorList>
    </citation>
    <scope>NUCLEOTIDE SEQUENCE</scope>
</reference>
<evidence type="ECO:0000313" key="1">
    <source>
        <dbReference type="EMBL" id="AKG63292.1"/>
    </source>
</evidence>
<dbReference type="EMBL" id="KX156856">
    <property type="protein sequence ID" value="AQX44126.1"/>
    <property type="molecule type" value="mRNA"/>
</dbReference>
<gene>
    <name evidence="1" type="primary">CRR7</name>
</gene>
<dbReference type="InterPro" id="IPR038150">
    <property type="entry name" value="CRR7-like_sf"/>
</dbReference>
<dbReference type="Gene3D" id="3.90.940.40">
    <property type="entry name" value="Protein CHLORORESPIRATORY REDUCTION 7"/>
    <property type="match status" value="1"/>
</dbReference>
<name>A0A0F7GZK0_9ASPA</name>
<accession>A0A0F7GZK0</accession>
<protein>
    <submittedName>
        <fullName evidence="1">Chlororespiratory reduction 7</fullName>
    </submittedName>
</protein>